<accession>E7FQG9</accession>
<sequence>MEANGEMKNLYKALAKFRQQLKQPAKDGANPYFKSTYVTLDGVIKAVDTALEGTGLSYIQEAATSDGLPAVRTVLFHEDGGMMASGWLSLPLKSGATPQDVGSLLTYAKRYQLAAFFGVSSDIDDDGNSASSQGDQRYPQNAGYQQQNSYHGSGNRGGNAPKSDNSQRYHQVLQETVARLGMTAEEVKAAVASEVGQNPQYANYTKWSPEVKQNVAIKVMKDMIRQ</sequence>
<gene>
    <name evidence="2" type="primary">ssb</name>
    <name evidence="2" type="ORF">HMPREF0542_11164</name>
</gene>
<comment type="caution">
    <text evidence="2">The sequence shown here is derived from an EMBL/GenBank/DDBJ whole genome shotgun (WGS) entry which is preliminary data.</text>
</comment>
<dbReference type="Proteomes" id="UP000004099">
    <property type="component" value="Unassembled WGS sequence"/>
</dbReference>
<dbReference type="RefSeq" id="WP_003693323.1">
    <property type="nucleotide sequence ID" value="NZ_AFYE01000004.1"/>
</dbReference>
<protein>
    <submittedName>
        <fullName evidence="2">Erf family protein</fullName>
    </submittedName>
</protein>
<dbReference type="HOGENOM" id="CLU_102104_0_1_9"/>
<proteinExistence type="predicted"/>
<name>E7FQG9_9LACO</name>
<feature type="compositionally biased region" description="Polar residues" evidence="1">
    <location>
        <begin position="128"/>
        <end position="152"/>
    </location>
</feature>
<dbReference type="InterPro" id="IPR007499">
    <property type="entry name" value="ERF_bacteria_virus"/>
</dbReference>
<feature type="region of interest" description="Disordered" evidence="1">
    <location>
        <begin position="126"/>
        <end position="166"/>
    </location>
</feature>
<reference evidence="2 3" key="1">
    <citation type="submission" date="2011-01" db="EMBL/GenBank/DDBJ databases">
        <authorList>
            <person name="Muzny D."/>
            <person name="Qin X."/>
            <person name="Buhay C."/>
            <person name="Dugan-Rocha S."/>
            <person name="Ding Y."/>
            <person name="Chen G."/>
            <person name="Hawes A."/>
            <person name="Holder M."/>
            <person name="Jhangiani S."/>
            <person name="Johnson A."/>
            <person name="Khan Z."/>
            <person name="Li Z."/>
            <person name="Liu W."/>
            <person name="Liu X."/>
            <person name="Perez L."/>
            <person name="Shen H."/>
            <person name="Wang Q."/>
            <person name="Watt J."/>
            <person name="Xi L."/>
            <person name="Xin Y."/>
            <person name="Zhou J."/>
            <person name="Deng J."/>
            <person name="Jiang H."/>
            <person name="Liu Y."/>
            <person name="Qu J."/>
            <person name="Song X.-Z."/>
            <person name="Zhang L."/>
            <person name="Villasana D."/>
            <person name="Johnson A."/>
            <person name="Liu J."/>
            <person name="Liyanage D."/>
            <person name="Lorensuhewa L."/>
            <person name="Robinson T."/>
            <person name="Song A."/>
            <person name="Song B.-B."/>
            <person name="Dinh H."/>
            <person name="Thornton R."/>
            <person name="Coyle M."/>
            <person name="Francisco L."/>
            <person name="Jackson L."/>
            <person name="Javaid M."/>
            <person name="Korchina V."/>
            <person name="Kovar C."/>
            <person name="Mata R."/>
            <person name="Mathew T."/>
            <person name="Ngo R."/>
            <person name="Nguyen L."/>
            <person name="Nguyen N."/>
            <person name="Okwuonu G."/>
            <person name="Ongeri F."/>
            <person name="Pham C."/>
            <person name="Simmons D."/>
            <person name="Wilczek-Boney K."/>
            <person name="Hale W."/>
            <person name="Jakkamsetti A."/>
            <person name="Pham P."/>
            <person name="Ruth R."/>
            <person name="San Lucas F."/>
            <person name="Warren J."/>
            <person name="Zhang J."/>
            <person name="Zhao Z."/>
            <person name="Zhou C."/>
            <person name="Zhu D."/>
            <person name="Lee S."/>
            <person name="Bess C."/>
            <person name="Blankenburg K."/>
            <person name="Forbes L."/>
            <person name="Fu Q."/>
            <person name="Gubbala S."/>
            <person name="Hirani K."/>
            <person name="Jayaseelan J.C."/>
            <person name="Lara F."/>
            <person name="Munidasa M."/>
            <person name="Palculict T."/>
            <person name="Patil S."/>
            <person name="Pu L.-L."/>
            <person name="Saada N."/>
            <person name="Tang L."/>
            <person name="Weissenberger G."/>
            <person name="Zhu Y."/>
            <person name="Hemphill L."/>
            <person name="Shang Y."/>
            <person name="Youmans B."/>
            <person name="Ayvaz T."/>
            <person name="Ross M."/>
            <person name="Santibanez J."/>
            <person name="Aqrawi P."/>
            <person name="Gross S."/>
            <person name="Joshi V."/>
            <person name="Fowler G."/>
            <person name="Nazareth L."/>
            <person name="Reid J."/>
            <person name="Worley K."/>
            <person name="Petrosino J."/>
            <person name="Highlander S."/>
            <person name="Gibbs R."/>
        </authorList>
    </citation>
    <scope>NUCLEOTIDE SEQUENCE [LARGE SCALE GENOMIC DNA]</scope>
    <source>
        <strain evidence="2 3">ATCC 25644</strain>
    </source>
</reference>
<evidence type="ECO:0000313" key="3">
    <source>
        <dbReference type="Proteomes" id="UP000004099"/>
    </source>
</evidence>
<dbReference type="EMBL" id="ACGS02000038">
    <property type="protein sequence ID" value="EFZ34639.1"/>
    <property type="molecule type" value="Genomic_DNA"/>
</dbReference>
<dbReference type="PATRIC" id="fig|525362.12.peg.2214"/>
<evidence type="ECO:0000256" key="1">
    <source>
        <dbReference type="SAM" id="MobiDB-lite"/>
    </source>
</evidence>
<dbReference type="AlphaFoldDB" id="E7FQG9"/>
<organism evidence="2 3">
    <name type="scientific">Ligilactobacillus ruminis ATCC 25644</name>
    <dbReference type="NCBI Taxonomy" id="525362"/>
    <lineage>
        <taxon>Bacteria</taxon>
        <taxon>Bacillati</taxon>
        <taxon>Bacillota</taxon>
        <taxon>Bacilli</taxon>
        <taxon>Lactobacillales</taxon>
        <taxon>Lactobacillaceae</taxon>
        <taxon>Ligilactobacillus</taxon>
    </lineage>
</organism>
<evidence type="ECO:0000313" key="2">
    <source>
        <dbReference type="EMBL" id="EFZ34639.1"/>
    </source>
</evidence>
<dbReference type="Pfam" id="PF04404">
    <property type="entry name" value="ERF"/>
    <property type="match status" value="1"/>
</dbReference>